<comment type="caution">
    <text evidence="2">The sequence shown here is derived from an EMBL/GenBank/DDBJ whole genome shotgun (WGS) entry which is preliminary data.</text>
</comment>
<dbReference type="InterPro" id="IPR022742">
    <property type="entry name" value="Hydrolase_4"/>
</dbReference>
<reference evidence="2" key="1">
    <citation type="submission" date="2023-03" db="EMBL/GenBank/DDBJ databases">
        <title>Massive genome expansion in bonnet fungi (Mycena s.s.) driven by repeated elements and novel gene families across ecological guilds.</title>
        <authorList>
            <consortium name="Lawrence Berkeley National Laboratory"/>
            <person name="Harder C.B."/>
            <person name="Miyauchi S."/>
            <person name="Viragh M."/>
            <person name="Kuo A."/>
            <person name="Thoen E."/>
            <person name="Andreopoulos B."/>
            <person name="Lu D."/>
            <person name="Skrede I."/>
            <person name="Drula E."/>
            <person name="Henrissat B."/>
            <person name="Morin E."/>
            <person name="Kohler A."/>
            <person name="Barry K."/>
            <person name="LaButti K."/>
            <person name="Morin E."/>
            <person name="Salamov A."/>
            <person name="Lipzen A."/>
            <person name="Mereny Z."/>
            <person name="Hegedus B."/>
            <person name="Baldrian P."/>
            <person name="Stursova M."/>
            <person name="Weitz H."/>
            <person name="Taylor A."/>
            <person name="Grigoriev I.V."/>
            <person name="Nagy L.G."/>
            <person name="Martin F."/>
            <person name="Kauserud H."/>
        </authorList>
    </citation>
    <scope>NUCLEOTIDE SEQUENCE</scope>
    <source>
        <strain evidence="2">9284</strain>
    </source>
</reference>
<dbReference type="Proteomes" id="UP001221142">
    <property type="component" value="Unassembled WGS sequence"/>
</dbReference>
<feature type="non-terminal residue" evidence="2">
    <location>
        <position position="313"/>
    </location>
</feature>
<dbReference type="Pfam" id="PF12146">
    <property type="entry name" value="Hydrolase_4"/>
    <property type="match status" value="1"/>
</dbReference>
<sequence length="313" mass="34948">MPLKPLHTLESMTSDDYAEAWLPGPHSTQFYTRTYLVPGGTLSKAAMVFVHGFTEHIGRYTEVHAEFARRGINVFAYDQRGFGKTALDEEHGSGRAAYGKTDVEKQMDDVEWALTHTHTAFPSLPLFLSGHSMGGGETLNFVVRRPDAVTSLGLRGVIPCSPLILTTSPSPYLRFWTAEKEATGEDPYAHTDTSRKVQHPGLTHDAAYNEMSKHDTLREPYGTVRHMSQMLEWGDDLFNSNYTKWPSTLPILIVHGSDDLLTSHDAARMLIEKLPAVDKKFTSYPDGRHELVHEPAHGQAMVDEIVGFIEGRI</sequence>
<dbReference type="SUPFAM" id="SSF53474">
    <property type="entry name" value="alpha/beta-Hydrolases"/>
    <property type="match status" value="1"/>
</dbReference>
<dbReference type="PANTHER" id="PTHR11614">
    <property type="entry name" value="PHOSPHOLIPASE-RELATED"/>
    <property type="match status" value="1"/>
</dbReference>
<dbReference type="EMBL" id="JARKIF010000003">
    <property type="protein sequence ID" value="KAJ7644983.1"/>
    <property type="molecule type" value="Genomic_DNA"/>
</dbReference>
<dbReference type="Gene3D" id="3.40.50.1820">
    <property type="entry name" value="alpha/beta hydrolase"/>
    <property type="match status" value="1"/>
</dbReference>
<proteinExistence type="predicted"/>
<name>A0AAD7CCU2_9AGAR</name>
<dbReference type="InterPro" id="IPR029058">
    <property type="entry name" value="AB_hydrolase_fold"/>
</dbReference>
<dbReference type="InterPro" id="IPR051044">
    <property type="entry name" value="MAG_DAG_Lipase"/>
</dbReference>
<accession>A0AAD7CCU2</accession>
<dbReference type="AlphaFoldDB" id="A0AAD7CCU2"/>
<evidence type="ECO:0000259" key="1">
    <source>
        <dbReference type="Pfam" id="PF12146"/>
    </source>
</evidence>
<feature type="domain" description="Serine aminopeptidase S33" evidence="1">
    <location>
        <begin position="44"/>
        <end position="295"/>
    </location>
</feature>
<organism evidence="2 3">
    <name type="scientific">Roridomyces roridus</name>
    <dbReference type="NCBI Taxonomy" id="1738132"/>
    <lineage>
        <taxon>Eukaryota</taxon>
        <taxon>Fungi</taxon>
        <taxon>Dikarya</taxon>
        <taxon>Basidiomycota</taxon>
        <taxon>Agaricomycotina</taxon>
        <taxon>Agaricomycetes</taxon>
        <taxon>Agaricomycetidae</taxon>
        <taxon>Agaricales</taxon>
        <taxon>Marasmiineae</taxon>
        <taxon>Mycenaceae</taxon>
        <taxon>Roridomyces</taxon>
    </lineage>
</organism>
<gene>
    <name evidence="2" type="ORF">FB45DRAFT_825116</name>
</gene>
<protein>
    <submittedName>
        <fullName evidence="2">Alpha/beta-hydrolase</fullName>
    </submittedName>
</protein>
<evidence type="ECO:0000313" key="2">
    <source>
        <dbReference type="EMBL" id="KAJ7644983.1"/>
    </source>
</evidence>
<keyword evidence="3" id="KW-1185">Reference proteome</keyword>
<evidence type="ECO:0000313" key="3">
    <source>
        <dbReference type="Proteomes" id="UP001221142"/>
    </source>
</evidence>